<evidence type="ECO:0000256" key="1">
    <source>
        <dbReference type="ARBA" id="ARBA00007074"/>
    </source>
</evidence>
<dbReference type="InterPro" id="IPR038765">
    <property type="entry name" value="Papain-like_cys_pep_sf"/>
</dbReference>
<keyword evidence="3 8" id="KW-0378">Hydrolase</keyword>
<proteinExistence type="inferred from homology"/>
<gene>
    <name evidence="8" type="ORF">EV191_102318</name>
</gene>
<evidence type="ECO:0000313" key="9">
    <source>
        <dbReference type="Proteomes" id="UP000294911"/>
    </source>
</evidence>
<dbReference type="Proteomes" id="UP000294911">
    <property type="component" value="Unassembled WGS sequence"/>
</dbReference>
<dbReference type="SUPFAM" id="SSF54001">
    <property type="entry name" value="Cysteine proteinases"/>
    <property type="match status" value="1"/>
</dbReference>
<keyword evidence="2" id="KW-0645">Protease</keyword>
<keyword evidence="9" id="KW-1185">Reference proteome</keyword>
<accession>A0A4V2SUP4</accession>
<evidence type="ECO:0000259" key="7">
    <source>
        <dbReference type="PROSITE" id="PS51935"/>
    </source>
</evidence>
<protein>
    <submittedName>
        <fullName evidence="8">Cell wall-associated NlpC family hydrolase</fullName>
    </submittedName>
</protein>
<name>A0A4V2SUP4_9PSEU</name>
<evidence type="ECO:0000256" key="4">
    <source>
        <dbReference type="ARBA" id="ARBA00022807"/>
    </source>
</evidence>
<feature type="coiled-coil region" evidence="5">
    <location>
        <begin position="43"/>
        <end position="70"/>
    </location>
</feature>
<dbReference type="PANTHER" id="PTHR47359">
    <property type="entry name" value="PEPTIDOGLYCAN DL-ENDOPEPTIDASE CWLO"/>
    <property type="match status" value="1"/>
</dbReference>
<evidence type="ECO:0000313" key="8">
    <source>
        <dbReference type="EMBL" id="TCP55106.1"/>
    </source>
</evidence>
<keyword evidence="5" id="KW-0175">Coiled coil</keyword>
<comment type="caution">
    <text evidence="8">The sequence shown here is derived from an EMBL/GenBank/DDBJ whole genome shotgun (WGS) entry which is preliminary data.</text>
</comment>
<organism evidence="8 9">
    <name type="scientific">Tamaricihabitans halophyticus</name>
    <dbReference type="NCBI Taxonomy" id="1262583"/>
    <lineage>
        <taxon>Bacteria</taxon>
        <taxon>Bacillati</taxon>
        <taxon>Actinomycetota</taxon>
        <taxon>Actinomycetes</taxon>
        <taxon>Pseudonocardiales</taxon>
        <taxon>Pseudonocardiaceae</taxon>
        <taxon>Tamaricihabitans</taxon>
    </lineage>
</organism>
<dbReference type="OrthoDB" id="5177647at2"/>
<dbReference type="InterPro" id="IPR051794">
    <property type="entry name" value="PG_Endopeptidase_C40"/>
</dbReference>
<dbReference type="PANTHER" id="PTHR47359:SF3">
    <property type="entry name" value="NLP_P60 DOMAIN-CONTAINING PROTEIN-RELATED"/>
    <property type="match status" value="1"/>
</dbReference>
<dbReference type="RefSeq" id="WP_132876476.1">
    <property type="nucleotide sequence ID" value="NZ_SLXQ01000002.1"/>
</dbReference>
<dbReference type="AlphaFoldDB" id="A0A4V2SUP4"/>
<dbReference type="InterPro" id="IPR000064">
    <property type="entry name" value="NLP_P60_dom"/>
</dbReference>
<sequence>MASHRLKRSVRGALAASAVIVAVGYVSAPAIADPVDDPAPGSQSEALTKYRELSTEAEKLNERHLKAQDDLTTKQGDLRTANADLAKAKTAERQALKDQEQFRGHVDELADASFQGARFNRLSALLTGDSAQDFLDRSSALSVLAEDKAQALERLSGAVQRAETARKEAGNAQQRAETARNGAAKLAGTIEERKEALESQITEVQEAAGLLSSADQAEMSSEGVQGTFLAPAGAAGDAMNAALGKRGSPYVWGATGPNEFDCSGLTSWAYQQAGVSIPRSSSAQSQHGQSVSPDAMQPGDLVFYGSPVHHVGIYVGGGNMVHAPTTGDVVKVSPLQDNLTGVRRVAG</sequence>
<dbReference type="Gene3D" id="3.90.1720.10">
    <property type="entry name" value="endopeptidase domain like (from Nostoc punctiforme)"/>
    <property type="match status" value="1"/>
</dbReference>
<evidence type="ECO:0000256" key="5">
    <source>
        <dbReference type="SAM" id="Coils"/>
    </source>
</evidence>
<dbReference type="GO" id="GO:0008234">
    <property type="term" value="F:cysteine-type peptidase activity"/>
    <property type="evidence" value="ECO:0007669"/>
    <property type="project" value="UniProtKB-KW"/>
</dbReference>
<feature type="coiled-coil region" evidence="5">
    <location>
        <begin position="148"/>
        <end position="207"/>
    </location>
</feature>
<evidence type="ECO:0000256" key="3">
    <source>
        <dbReference type="ARBA" id="ARBA00022801"/>
    </source>
</evidence>
<keyword evidence="6" id="KW-0732">Signal</keyword>
<dbReference type="Pfam" id="PF00877">
    <property type="entry name" value="NLPC_P60"/>
    <property type="match status" value="1"/>
</dbReference>
<evidence type="ECO:0000256" key="6">
    <source>
        <dbReference type="SAM" id="SignalP"/>
    </source>
</evidence>
<evidence type="ECO:0000256" key="2">
    <source>
        <dbReference type="ARBA" id="ARBA00022670"/>
    </source>
</evidence>
<dbReference type="EMBL" id="SLXQ01000002">
    <property type="protein sequence ID" value="TCP55106.1"/>
    <property type="molecule type" value="Genomic_DNA"/>
</dbReference>
<feature type="domain" description="NlpC/P60" evidence="7">
    <location>
        <begin position="232"/>
        <end position="347"/>
    </location>
</feature>
<reference evidence="8 9" key="1">
    <citation type="submission" date="2019-03" db="EMBL/GenBank/DDBJ databases">
        <title>Genomic Encyclopedia of Type Strains, Phase IV (KMG-IV): sequencing the most valuable type-strain genomes for metagenomic binning, comparative biology and taxonomic classification.</title>
        <authorList>
            <person name="Goeker M."/>
        </authorList>
    </citation>
    <scope>NUCLEOTIDE SEQUENCE [LARGE SCALE GENOMIC DNA]</scope>
    <source>
        <strain evidence="8 9">DSM 45765</strain>
    </source>
</reference>
<feature type="signal peptide" evidence="6">
    <location>
        <begin position="1"/>
        <end position="32"/>
    </location>
</feature>
<dbReference type="PROSITE" id="PS51935">
    <property type="entry name" value="NLPC_P60"/>
    <property type="match status" value="1"/>
</dbReference>
<feature type="chain" id="PRO_5020355152" evidence="6">
    <location>
        <begin position="33"/>
        <end position="347"/>
    </location>
</feature>
<keyword evidence="4" id="KW-0788">Thiol protease</keyword>
<dbReference type="GO" id="GO:0006508">
    <property type="term" value="P:proteolysis"/>
    <property type="evidence" value="ECO:0007669"/>
    <property type="project" value="UniProtKB-KW"/>
</dbReference>
<comment type="similarity">
    <text evidence="1">Belongs to the peptidase C40 family.</text>
</comment>